<keyword evidence="5" id="KW-1185">Reference proteome</keyword>
<reference evidence="3 5" key="2">
    <citation type="submission" date="2022-12" db="EMBL/GenBank/DDBJ databases">
        <authorList>
            <person name="Ruckert C."/>
            <person name="Busche T."/>
            <person name="Kalinowski J."/>
            <person name="Wittmann C."/>
        </authorList>
    </citation>
    <scope>NUCLEOTIDE SEQUENCE [LARGE SCALE GENOMIC DNA]</scope>
    <source>
        <strain evidence="3 5">DSM 40276</strain>
    </source>
</reference>
<sequence length="71" mass="7330">MSNQRRLEGRSELLVAVEVLSGVHDRNDASMSDPPPDATGDTQPDGDGLNHPAGYTSFLLAPGVPVSGAAD</sequence>
<dbReference type="GeneID" id="301330799"/>
<dbReference type="EMBL" id="CP114203">
    <property type="protein sequence ID" value="WAU03465.1"/>
    <property type="molecule type" value="Genomic_DNA"/>
</dbReference>
<evidence type="ECO:0000313" key="4">
    <source>
        <dbReference type="Proteomes" id="UP000429552"/>
    </source>
</evidence>
<dbReference type="Proteomes" id="UP001210169">
    <property type="component" value="Chromosome"/>
</dbReference>
<evidence type="ECO:0000313" key="5">
    <source>
        <dbReference type="Proteomes" id="UP001210169"/>
    </source>
</evidence>
<dbReference type="AlphaFoldDB" id="A0A640TF52"/>
<accession>A0A640TF52</accession>
<name>A0A640TF52_STRNI</name>
<organism evidence="2 4">
    <name type="scientific">Streptomyces nigrescens</name>
    <dbReference type="NCBI Taxonomy" id="1920"/>
    <lineage>
        <taxon>Bacteria</taxon>
        <taxon>Bacillati</taxon>
        <taxon>Actinomycetota</taxon>
        <taxon>Actinomycetes</taxon>
        <taxon>Kitasatosporales</taxon>
        <taxon>Streptomycetaceae</taxon>
        <taxon>Streptomyces</taxon>
    </lineage>
</organism>
<evidence type="ECO:0000256" key="1">
    <source>
        <dbReference type="SAM" id="MobiDB-lite"/>
    </source>
</evidence>
<dbReference type="EMBL" id="BLIP01000001">
    <property type="protein sequence ID" value="GFE21121.1"/>
    <property type="molecule type" value="Genomic_DNA"/>
</dbReference>
<dbReference type="RefSeq" id="WP_159485264.1">
    <property type="nucleotide sequence ID" value="NZ_BLIP01000001.1"/>
</dbReference>
<evidence type="ECO:0000313" key="3">
    <source>
        <dbReference type="EMBL" id="WAU03465.1"/>
    </source>
</evidence>
<evidence type="ECO:0000313" key="2">
    <source>
        <dbReference type="EMBL" id="GFE21121.1"/>
    </source>
</evidence>
<gene>
    <name evidence="2" type="ORF">Sliba_15740</name>
    <name evidence="3" type="ORF">STRNI_001605</name>
</gene>
<protein>
    <submittedName>
        <fullName evidence="2">Uncharacterized protein</fullName>
    </submittedName>
</protein>
<proteinExistence type="predicted"/>
<feature type="region of interest" description="Disordered" evidence="1">
    <location>
        <begin position="23"/>
        <end position="71"/>
    </location>
</feature>
<dbReference type="Proteomes" id="UP000429552">
    <property type="component" value="Unassembled WGS sequence"/>
</dbReference>
<reference evidence="2 4" key="1">
    <citation type="submission" date="2019-12" db="EMBL/GenBank/DDBJ databases">
        <title>Whole genome shotgun sequence of Streptomyces libani subsp. libani NBRC 13452.</title>
        <authorList>
            <person name="Ichikawa N."/>
            <person name="Kimura A."/>
            <person name="Kitahashi Y."/>
            <person name="Komaki H."/>
            <person name="Tamura T."/>
        </authorList>
    </citation>
    <scope>NUCLEOTIDE SEQUENCE [LARGE SCALE GENOMIC DNA]</scope>
    <source>
        <strain evidence="2 4">NBRC 13452</strain>
    </source>
</reference>